<evidence type="ECO:0000256" key="2">
    <source>
        <dbReference type="ARBA" id="ARBA00005587"/>
    </source>
</evidence>
<evidence type="ECO:0000256" key="5">
    <source>
        <dbReference type="ARBA" id="ARBA00023136"/>
    </source>
</evidence>
<evidence type="ECO:0000313" key="7">
    <source>
        <dbReference type="EMBL" id="KUJ13126.1"/>
    </source>
</evidence>
<dbReference type="PANTHER" id="PTHR31123:SF4">
    <property type="entry name" value="PROTEIN ALCS"/>
    <property type="match status" value="1"/>
</dbReference>
<dbReference type="KEGG" id="psco:LY89DRAFT_652580"/>
<dbReference type="OrthoDB" id="3648309at2759"/>
<dbReference type="InParanoid" id="A0A194WYT6"/>
<evidence type="ECO:0000313" key="8">
    <source>
        <dbReference type="Proteomes" id="UP000070700"/>
    </source>
</evidence>
<evidence type="ECO:0000256" key="1">
    <source>
        <dbReference type="ARBA" id="ARBA00004141"/>
    </source>
</evidence>
<organism evidence="7 8">
    <name type="scientific">Mollisia scopiformis</name>
    <name type="common">Conifer needle endophyte fungus</name>
    <name type="synonym">Phialocephala scopiformis</name>
    <dbReference type="NCBI Taxonomy" id="149040"/>
    <lineage>
        <taxon>Eukaryota</taxon>
        <taxon>Fungi</taxon>
        <taxon>Dikarya</taxon>
        <taxon>Ascomycota</taxon>
        <taxon>Pezizomycotina</taxon>
        <taxon>Leotiomycetes</taxon>
        <taxon>Helotiales</taxon>
        <taxon>Mollisiaceae</taxon>
        <taxon>Mollisia</taxon>
    </lineage>
</organism>
<keyword evidence="5 6" id="KW-0472">Membrane</keyword>
<dbReference type="InterPro" id="IPR000791">
    <property type="entry name" value="Gpr1/Fun34/SatP-like"/>
</dbReference>
<protein>
    <submittedName>
        <fullName evidence="7">Uncharacterized protein</fullName>
    </submittedName>
</protein>
<name>A0A194WYT6_MOLSC</name>
<accession>A0A194WYT6</accession>
<evidence type="ECO:0000256" key="6">
    <source>
        <dbReference type="SAM" id="Phobius"/>
    </source>
</evidence>
<gene>
    <name evidence="7" type="ORF">LY89DRAFT_652580</name>
</gene>
<evidence type="ECO:0000256" key="3">
    <source>
        <dbReference type="ARBA" id="ARBA00022692"/>
    </source>
</evidence>
<dbReference type="RefSeq" id="XP_018067481.1">
    <property type="nucleotide sequence ID" value="XM_018212205.1"/>
</dbReference>
<dbReference type="InterPro" id="IPR051633">
    <property type="entry name" value="AceTr"/>
</dbReference>
<dbReference type="GeneID" id="28821931"/>
<feature type="transmembrane region" description="Helical" evidence="6">
    <location>
        <begin position="95"/>
        <end position="116"/>
    </location>
</feature>
<sequence length="322" mass="34092">MSVPINNANGMLSDDIERNDHGLSVQRTGSLSMDPVMFEKLFLSPQTPVHGQLRQMFGVPTPLALIGFGISLTPLACCLMGWRGSDNQKMGAANIGAYFWFGGAAVLLAAIGEFLLGNTFAFTVFAGYGAWYLTYAATLQPFYGAAAAYAPVPGYYSNLGEATVSGQLTPGYTASFGFVIVFMTVLSLIFLVCASRVNIPFFLLLLAVTVAFALLSAALFIESQAIHLIGEAGTLEGAGDNAAAVISLAKGEAKLKITLRLVVGAGASFFAASMLNWFLTLAIMLAVVDFPFNVQVGDLSTVMHSRTQVERAKRAAAVQNGR</sequence>
<dbReference type="EMBL" id="KQ947423">
    <property type="protein sequence ID" value="KUJ13126.1"/>
    <property type="molecule type" value="Genomic_DNA"/>
</dbReference>
<dbReference type="AlphaFoldDB" id="A0A194WYT6"/>
<evidence type="ECO:0000256" key="4">
    <source>
        <dbReference type="ARBA" id="ARBA00022989"/>
    </source>
</evidence>
<dbReference type="GO" id="GO:0005886">
    <property type="term" value="C:plasma membrane"/>
    <property type="evidence" value="ECO:0007669"/>
    <property type="project" value="TreeGrafter"/>
</dbReference>
<dbReference type="Proteomes" id="UP000070700">
    <property type="component" value="Unassembled WGS sequence"/>
</dbReference>
<feature type="transmembrane region" description="Helical" evidence="6">
    <location>
        <begin position="172"/>
        <end position="194"/>
    </location>
</feature>
<dbReference type="PANTHER" id="PTHR31123">
    <property type="entry name" value="ACCUMULATION OF DYADS PROTEIN 2-RELATED"/>
    <property type="match status" value="1"/>
</dbReference>
<feature type="transmembrane region" description="Helical" evidence="6">
    <location>
        <begin position="201"/>
        <end position="221"/>
    </location>
</feature>
<dbReference type="Pfam" id="PF01184">
    <property type="entry name" value="Gpr1_Fun34_YaaH"/>
    <property type="match status" value="1"/>
</dbReference>
<feature type="transmembrane region" description="Helical" evidence="6">
    <location>
        <begin position="63"/>
        <end position="83"/>
    </location>
</feature>
<keyword evidence="4 6" id="KW-1133">Transmembrane helix</keyword>
<feature type="transmembrane region" description="Helical" evidence="6">
    <location>
        <begin position="261"/>
        <end position="288"/>
    </location>
</feature>
<feature type="transmembrane region" description="Helical" evidence="6">
    <location>
        <begin position="128"/>
        <end position="152"/>
    </location>
</feature>
<keyword evidence="3 6" id="KW-0812">Transmembrane</keyword>
<keyword evidence="8" id="KW-1185">Reference proteome</keyword>
<proteinExistence type="inferred from homology"/>
<dbReference type="GO" id="GO:0015123">
    <property type="term" value="F:acetate transmembrane transporter activity"/>
    <property type="evidence" value="ECO:0007669"/>
    <property type="project" value="TreeGrafter"/>
</dbReference>
<comment type="similarity">
    <text evidence="2">Belongs to the acetate uptake transporter (AceTr) (TC 2.A.96) family.</text>
</comment>
<comment type="subcellular location">
    <subcellularLocation>
        <location evidence="1">Membrane</location>
        <topology evidence="1">Multi-pass membrane protein</topology>
    </subcellularLocation>
</comment>
<reference evidence="7 8" key="1">
    <citation type="submission" date="2015-10" db="EMBL/GenBank/DDBJ databases">
        <title>Full genome of DAOMC 229536 Phialocephala scopiformis, a fungal endophyte of spruce producing the potent anti-insectan compound rugulosin.</title>
        <authorList>
            <consortium name="DOE Joint Genome Institute"/>
            <person name="Walker A.K."/>
            <person name="Frasz S.L."/>
            <person name="Seifert K.A."/>
            <person name="Miller J.D."/>
            <person name="Mondo S.J."/>
            <person name="Labutti K."/>
            <person name="Lipzen A."/>
            <person name="Dockter R."/>
            <person name="Kennedy M."/>
            <person name="Grigoriev I.V."/>
            <person name="Spatafora J.W."/>
        </authorList>
    </citation>
    <scope>NUCLEOTIDE SEQUENCE [LARGE SCALE GENOMIC DNA]</scope>
    <source>
        <strain evidence="7 8">CBS 120377</strain>
    </source>
</reference>